<keyword evidence="9" id="KW-1185">Reference proteome</keyword>
<name>A0A3E0A0Q5_9ACTN</name>
<comment type="pathway">
    <text evidence="6">Cofactor biosynthesis; coenzyme A biosynthesis; CoA from (R)-pantothenate: step 5/5.</text>
</comment>
<proteinExistence type="inferred from homology"/>
<keyword evidence="4 6" id="KW-0547">Nucleotide-binding</keyword>
<dbReference type="InterPro" id="IPR001977">
    <property type="entry name" value="Depp_CoAkinase"/>
</dbReference>
<dbReference type="NCBIfam" id="NF002879">
    <property type="entry name" value="PRK03333.1"/>
    <property type="match status" value="1"/>
</dbReference>
<comment type="caution">
    <text evidence="8">The sequence shown here is derived from an EMBL/GenBank/DDBJ whole genome shotgun (WGS) entry which is preliminary data.</text>
</comment>
<dbReference type="HAMAP" id="MF_00376">
    <property type="entry name" value="Dephospho_CoA_kinase"/>
    <property type="match status" value="1"/>
</dbReference>
<dbReference type="InterPro" id="IPR043519">
    <property type="entry name" value="NT_sf"/>
</dbReference>
<dbReference type="Gene3D" id="3.40.50.300">
    <property type="entry name" value="P-loop containing nucleotide triphosphate hydrolases"/>
    <property type="match status" value="1"/>
</dbReference>
<comment type="similarity">
    <text evidence="6">Belongs to the CoaE family.</text>
</comment>
<keyword evidence="6" id="KW-0173">Coenzyme A biosynthesis</keyword>
<dbReference type="EC" id="2.7.1.24" evidence="6 7"/>
<dbReference type="Pfam" id="PF04229">
    <property type="entry name" value="GrpB"/>
    <property type="match status" value="1"/>
</dbReference>
<evidence type="ECO:0000313" key="8">
    <source>
        <dbReference type="EMBL" id="REG02004.1"/>
    </source>
</evidence>
<dbReference type="SUPFAM" id="SSF52540">
    <property type="entry name" value="P-loop containing nucleoside triphosphate hydrolases"/>
    <property type="match status" value="1"/>
</dbReference>
<feature type="binding site" evidence="6">
    <location>
        <begin position="8"/>
        <end position="13"/>
    </location>
    <ligand>
        <name>ATP</name>
        <dbReference type="ChEBI" id="CHEBI:30616"/>
    </ligand>
</feature>
<evidence type="ECO:0000256" key="4">
    <source>
        <dbReference type="ARBA" id="ARBA00022741"/>
    </source>
</evidence>
<dbReference type="EMBL" id="QUMQ01000001">
    <property type="protein sequence ID" value="REG02004.1"/>
    <property type="molecule type" value="Genomic_DNA"/>
</dbReference>
<comment type="function">
    <text evidence="6">Catalyzes the phosphorylation of the 3'-hydroxyl group of dephosphocoenzyme A to form coenzyme A.</text>
</comment>
<keyword evidence="3 6" id="KW-0963">Cytoplasm</keyword>
<dbReference type="CDD" id="cd02022">
    <property type="entry name" value="DPCK"/>
    <property type="match status" value="1"/>
</dbReference>
<dbReference type="Proteomes" id="UP000256913">
    <property type="component" value="Unassembled WGS sequence"/>
</dbReference>
<comment type="subcellular location">
    <subcellularLocation>
        <location evidence="6">Cytoplasm</location>
    </subcellularLocation>
</comment>
<keyword evidence="6" id="KW-0808">Transferase</keyword>
<dbReference type="GO" id="GO:0005524">
    <property type="term" value="F:ATP binding"/>
    <property type="evidence" value="ECO:0007669"/>
    <property type="project" value="UniProtKB-UniRule"/>
</dbReference>
<protein>
    <recommendedName>
        <fullName evidence="6 7">Dephospho-CoA kinase</fullName>
        <ecNumber evidence="6 7">2.7.1.24</ecNumber>
    </recommendedName>
    <alternativeName>
        <fullName evidence="6">Dephosphocoenzyme A kinase</fullName>
    </alternativeName>
</protein>
<evidence type="ECO:0000256" key="5">
    <source>
        <dbReference type="ARBA" id="ARBA00022840"/>
    </source>
</evidence>
<dbReference type="PANTHER" id="PTHR10695">
    <property type="entry name" value="DEPHOSPHO-COA KINASE-RELATED"/>
    <property type="match status" value="1"/>
</dbReference>
<evidence type="ECO:0000256" key="2">
    <source>
        <dbReference type="ARBA" id="ARBA00011058"/>
    </source>
</evidence>
<dbReference type="PROSITE" id="PS51219">
    <property type="entry name" value="DPCK"/>
    <property type="match status" value="1"/>
</dbReference>
<comment type="catalytic activity">
    <reaction evidence="6">
        <text>3'-dephospho-CoA + ATP = ADP + CoA + H(+)</text>
        <dbReference type="Rhea" id="RHEA:18245"/>
        <dbReference type="ChEBI" id="CHEBI:15378"/>
        <dbReference type="ChEBI" id="CHEBI:30616"/>
        <dbReference type="ChEBI" id="CHEBI:57287"/>
        <dbReference type="ChEBI" id="CHEBI:57328"/>
        <dbReference type="ChEBI" id="CHEBI:456216"/>
        <dbReference type="EC" id="2.7.1.24"/>
    </reaction>
</comment>
<organism evidence="8 9">
    <name type="scientific">Asanoa ferruginea</name>
    <dbReference type="NCBI Taxonomy" id="53367"/>
    <lineage>
        <taxon>Bacteria</taxon>
        <taxon>Bacillati</taxon>
        <taxon>Actinomycetota</taxon>
        <taxon>Actinomycetes</taxon>
        <taxon>Micromonosporales</taxon>
        <taxon>Micromonosporaceae</taxon>
        <taxon>Asanoa</taxon>
    </lineage>
</organism>
<evidence type="ECO:0000256" key="6">
    <source>
        <dbReference type="HAMAP-Rule" id="MF_00376"/>
    </source>
</evidence>
<dbReference type="SUPFAM" id="SSF81301">
    <property type="entry name" value="Nucleotidyltransferase"/>
    <property type="match status" value="1"/>
</dbReference>
<accession>A0A3E0A0Q5</accession>
<dbReference type="AlphaFoldDB" id="A0A3E0A0Q5"/>
<dbReference type="UniPathway" id="UPA00241">
    <property type="reaction ID" value="UER00356"/>
</dbReference>
<keyword evidence="5 6" id="KW-0067">ATP-binding</keyword>
<dbReference type="GO" id="GO:0005737">
    <property type="term" value="C:cytoplasm"/>
    <property type="evidence" value="ECO:0007669"/>
    <property type="project" value="UniProtKB-SubCell"/>
</dbReference>
<dbReference type="PANTHER" id="PTHR10695:SF46">
    <property type="entry name" value="BIFUNCTIONAL COENZYME A SYNTHASE-RELATED"/>
    <property type="match status" value="1"/>
</dbReference>
<comment type="similarity">
    <text evidence="1">In the N-terminal section; belongs to the CoaE family.</text>
</comment>
<sequence>MGLTGGIGAGKSAAAARFAANGAVVIDSDRLAREVVEPGTPGLAEVVAAFGSGVLRDDGALDRPALGRIVFGDAAARKRLEGILHPLIQRRSAALASAAPAGAIIVNDIPLLVEGGVAAAYHLVVVVDAAPAVRVERLVRDRGMTTDDASARIAAQIDDATRRAAADVVLDNSGAPSALDSAADALWADRLVPFARNLAEDRPAAWAPDVVAYDPAWPAQFERLAARIRHRVGDRPIAHVGPTAIVGAAAPDVIGMSLTAGSASQVDDLRSPLGAAGFLPSAGGTYANADPGRPAEVRVLVG</sequence>
<evidence type="ECO:0000313" key="9">
    <source>
        <dbReference type="Proteomes" id="UP000256913"/>
    </source>
</evidence>
<evidence type="ECO:0000256" key="1">
    <source>
        <dbReference type="ARBA" id="ARBA00008826"/>
    </source>
</evidence>
<dbReference type="NCBIfam" id="TIGR00152">
    <property type="entry name" value="dephospho-CoA kinase"/>
    <property type="match status" value="1"/>
</dbReference>
<comment type="similarity">
    <text evidence="2">In the C-terminal section; belongs to the UPF0157 (GrpB) family.</text>
</comment>
<dbReference type="GO" id="GO:0015937">
    <property type="term" value="P:coenzyme A biosynthetic process"/>
    <property type="evidence" value="ECO:0007669"/>
    <property type="project" value="UniProtKB-UniRule"/>
</dbReference>
<dbReference type="InterPro" id="IPR027417">
    <property type="entry name" value="P-loop_NTPase"/>
</dbReference>
<evidence type="ECO:0000256" key="7">
    <source>
        <dbReference type="NCBIfam" id="TIGR00152"/>
    </source>
</evidence>
<dbReference type="InterPro" id="IPR007344">
    <property type="entry name" value="GrpB/CoaE"/>
</dbReference>
<dbReference type="GO" id="GO:0004140">
    <property type="term" value="F:dephospho-CoA kinase activity"/>
    <property type="evidence" value="ECO:0007669"/>
    <property type="project" value="UniProtKB-UniRule"/>
</dbReference>
<keyword evidence="6 8" id="KW-0418">Kinase</keyword>
<evidence type="ECO:0000256" key="3">
    <source>
        <dbReference type="ARBA" id="ARBA00022490"/>
    </source>
</evidence>
<dbReference type="Gene3D" id="3.30.460.10">
    <property type="entry name" value="Beta Polymerase, domain 2"/>
    <property type="match status" value="1"/>
</dbReference>
<reference evidence="8 9" key="1">
    <citation type="submission" date="2018-08" db="EMBL/GenBank/DDBJ databases">
        <title>Sequencing the genomes of 1000 actinobacteria strains.</title>
        <authorList>
            <person name="Klenk H.-P."/>
        </authorList>
    </citation>
    <scope>NUCLEOTIDE SEQUENCE [LARGE SCALE GENOMIC DNA]</scope>
    <source>
        <strain evidence="8 9">DSM 44099</strain>
    </source>
</reference>
<gene>
    <name evidence="6" type="primary">coaE</name>
    <name evidence="8" type="ORF">DFJ67_8093</name>
</gene>
<dbReference type="Pfam" id="PF01121">
    <property type="entry name" value="CoaE"/>
    <property type="match status" value="1"/>
</dbReference>